<protein>
    <submittedName>
        <fullName evidence="1">Uncharacterized protein</fullName>
    </submittedName>
</protein>
<keyword evidence="2" id="KW-1185">Reference proteome</keyword>
<sequence length="111" mass="12968">MVKMDLNTLPEEERIVYHTLNKLNRSEKRVLLKLIDGADKNQICEYPQVSREIRKLESVDLITLNYDYEGSQYSFFVMPKAPQLLKKLKRPSNRKAVFGMWGLISSFSKSV</sequence>
<accession>A0ABS6JX80</accession>
<proteinExistence type="predicted"/>
<dbReference type="EMBL" id="JAHQCR010000072">
    <property type="protein sequence ID" value="MBU9723197.1"/>
    <property type="molecule type" value="Genomic_DNA"/>
</dbReference>
<organism evidence="1 2">
    <name type="scientific">Evansella alkalicola</name>
    <dbReference type="NCBI Taxonomy" id="745819"/>
    <lineage>
        <taxon>Bacteria</taxon>
        <taxon>Bacillati</taxon>
        <taxon>Bacillota</taxon>
        <taxon>Bacilli</taxon>
        <taxon>Bacillales</taxon>
        <taxon>Bacillaceae</taxon>
        <taxon>Evansella</taxon>
    </lineage>
</organism>
<reference evidence="1 2" key="1">
    <citation type="submission" date="2021-06" db="EMBL/GenBank/DDBJ databases">
        <title>Bacillus sp. RD4P76, an endophyte from a halophyte.</title>
        <authorList>
            <person name="Sun J.-Q."/>
        </authorList>
    </citation>
    <scope>NUCLEOTIDE SEQUENCE [LARGE SCALE GENOMIC DNA]</scope>
    <source>
        <strain evidence="1 2">JCM 17098</strain>
    </source>
</reference>
<gene>
    <name evidence="1" type="ORF">KS407_17400</name>
</gene>
<dbReference type="Proteomes" id="UP000790580">
    <property type="component" value="Unassembled WGS sequence"/>
</dbReference>
<evidence type="ECO:0000313" key="1">
    <source>
        <dbReference type="EMBL" id="MBU9723197.1"/>
    </source>
</evidence>
<comment type="caution">
    <text evidence="1">The sequence shown here is derived from an EMBL/GenBank/DDBJ whole genome shotgun (WGS) entry which is preliminary data.</text>
</comment>
<name>A0ABS6JX80_9BACI</name>
<dbReference type="RefSeq" id="WP_088076743.1">
    <property type="nucleotide sequence ID" value="NZ_JAHQCR010000072.1"/>
</dbReference>
<evidence type="ECO:0000313" key="2">
    <source>
        <dbReference type="Proteomes" id="UP000790580"/>
    </source>
</evidence>